<accession>A0A512ID73</accession>
<proteinExistence type="predicted"/>
<dbReference type="Pfam" id="PF20242">
    <property type="entry name" value="Emfourin"/>
    <property type="match status" value="1"/>
</dbReference>
<name>A0A512ID73_9MICC</name>
<organism evidence="1 2">
    <name type="scientific">Kocuria turfanensis</name>
    <dbReference type="NCBI Taxonomy" id="388357"/>
    <lineage>
        <taxon>Bacteria</taxon>
        <taxon>Bacillati</taxon>
        <taxon>Actinomycetota</taxon>
        <taxon>Actinomycetes</taxon>
        <taxon>Micrococcales</taxon>
        <taxon>Micrococcaceae</taxon>
        <taxon>Kocuria</taxon>
    </lineage>
</organism>
<gene>
    <name evidence="1" type="ORF">KTU01_17650</name>
</gene>
<dbReference type="AlphaFoldDB" id="A0A512ID73"/>
<evidence type="ECO:0000313" key="2">
    <source>
        <dbReference type="Proteomes" id="UP000321103"/>
    </source>
</evidence>
<evidence type="ECO:0000313" key="1">
    <source>
        <dbReference type="EMBL" id="GEO95642.1"/>
    </source>
</evidence>
<keyword evidence="2" id="KW-1185">Reference proteome</keyword>
<dbReference type="EMBL" id="BJZS01000048">
    <property type="protein sequence ID" value="GEO95642.1"/>
    <property type="molecule type" value="Genomic_DNA"/>
</dbReference>
<dbReference type="STRING" id="388357.GCA_001580365_02105"/>
<comment type="caution">
    <text evidence="1">The sequence shown here is derived from an EMBL/GenBank/DDBJ whole genome shotgun (WGS) entry which is preliminary data.</text>
</comment>
<reference evidence="1 2" key="1">
    <citation type="submission" date="2019-07" db="EMBL/GenBank/DDBJ databases">
        <title>Whole genome shotgun sequence of Kocuria turfanensis NBRC 107627.</title>
        <authorList>
            <person name="Hosoyama A."/>
            <person name="Uohara A."/>
            <person name="Ohji S."/>
            <person name="Ichikawa N."/>
        </authorList>
    </citation>
    <scope>NUCLEOTIDE SEQUENCE [LARGE SCALE GENOMIC DNA]</scope>
    <source>
        <strain evidence="1 2">NBRC 107627</strain>
    </source>
</reference>
<dbReference type="InterPro" id="IPR049457">
    <property type="entry name" value="Emfourin"/>
</dbReference>
<sequence length="113" mass="12535">MPAMARVRYHVEGGIAYFPGLVAERSFETEALPPARREELLGLFDTVCTHRLSSADPTIPEGAADQQTYVIEIQEDSGVRRLVVGEFDEDPVARELLERLRDCADQCEAGGEQ</sequence>
<protein>
    <submittedName>
        <fullName evidence="1">Uncharacterized protein</fullName>
    </submittedName>
</protein>
<dbReference type="Proteomes" id="UP000321103">
    <property type="component" value="Unassembled WGS sequence"/>
</dbReference>